<dbReference type="PANTHER" id="PTHR47027">
    <property type="entry name" value="REVERSE TRANSCRIPTASE DOMAIN-CONTAINING PROTEIN"/>
    <property type="match status" value="1"/>
</dbReference>
<evidence type="ECO:0000313" key="3">
    <source>
        <dbReference type="Proteomes" id="UP001153954"/>
    </source>
</evidence>
<protein>
    <recommendedName>
        <fullName evidence="4">Endonuclease-reverse transcriptase</fullName>
    </recommendedName>
</protein>
<evidence type="ECO:0000313" key="2">
    <source>
        <dbReference type="EMBL" id="CAH2095489.1"/>
    </source>
</evidence>
<feature type="chain" id="PRO_5043964660" description="Endonuclease-reverse transcriptase" evidence="1">
    <location>
        <begin position="23"/>
        <end position="193"/>
    </location>
</feature>
<gene>
    <name evidence="2" type="ORF">EEDITHA_LOCUS10932</name>
</gene>
<keyword evidence="3" id="KW-1185">Reference proteome</keyword>
<dbReference type="AlphaFoldDB" id="A0AAU9U9L7"/>
<dbReference type="EMBL" id="CAKOGL010000015">
    <property type="protein sequence ID" value="CAH2095489.1"/>
    <property type="molecule type" value="Genomic_DNA"/>
</dbReference>
<feature type="signal peptide" evidence="1">
    <location>
        <begin position="1"/>
        <end position="22"/>
    </location>
</feature>
<evidence type="ECO:0008006" key="4">
    <source>
        <dbReference type="Google" id="ProtNLM"/>
    </source>
</evidence>
<dbReference type="PANTHER" id="PTHR47027:SF29">
    <property type="entry name" value="C2H2-TYPE DOMAIN-CONTAINING PROTEIN"/>
    <property type="match status" value="1"/>
</dbReference>
<proteinExistence type="predicted"/>
<evidence type="ECO:0000256" key="1">
    <source>
        <dbReference type="SAM" id="SignalP"/>
    </source>
</evidence>
<accession>A0AAU9U9L7</accession>
<sequence>MIAIVFEFFIWCRILILPNIKAEFEDYISKEINKRITCGWKKYWSLKEIVKSKDLNMHIKRKIFNTCILPCMTYGCESWALTDNQRESPASTQTAMERSMLGTRLSDKIRNSEIRRKTKVADIITRIEHLKWGWTGYMLRCKINKWSKQVPYLTRGYLMVPKRGHQKVAEDRAQWRELEEAFARRHAELRDIL</sequence>
<reference evidence="2" key="1">
    <citation type="submission" date="2022-03" db="EMBL/GenBank/DDBJ databases">
        <authorList>
            <person name="Tunstrom K."/>
        </authorList>
    </citation>
    <scope>NUCLEOTIDE SEQUENCE</scope>
</reference>
<name>A0AAU9U9L7_EUPED</name>
<keyword evidence="1" id="KW-0732">Signal</keyword>
<organism evidence="2 3">
    <name type="scientific">Euphydryas editha</name>
    <name type="common">Edith's checkerspot</name>
    <dbReference type="NCBI Taxonomy" id="104508"/>
    <lineage>
        <taxon>Eukaryota</taxon>
        <taxon>Metazoa</taxon>
        <taxon>Ecdysozoa</taxon>
        <taxon>Arthropoda</taxon>
        <taxon>Hexapoda</taxon>
        <taxon>Insecta</taxon>
        <taxon>Pterygota</taxon>
        <taxon>Neoptera</taxon>
        <taxon>Endopterygota</taxon>
        <taxon>Lepidoptera</taxon>
        <taxon>Glossata</taxon>
        <taxon>Ditrysia</taxon>
        <taxon>Papilionoidea</taxon>
        <taxon>Nymphalidae</taxon>
        <taxon>Nymphalinae</taxon>
        <taxon>Euphydryas</taxon>
    </lineage>
</organism>
<dbReference type="Proteomes" id="UP001153954">
    <property type="component" value="Unassembled WGS sequence"/>
</dbReference>
<comment type="caution">
    <text evidence="2">The sequence shown here is derived from an EMBL/GenBank/DDBJ whole genome shotgun (WGS) entry which is preliminary data.</text>
</comment>